<reference evidence="3" key="2">
    <citation type="journal article" date="2023" name="Science">
        <title>Genomic signatures of disease resistance in endangered staghorn corals.</title>
        <authorList>
            <person name="Vollmer S.V."/>
            <person name="Selwyn J.D."/>
            <person name="Despard B.A."/>
            <person name="Roesel C.L."/>
        </authorList>
    </citation>
    <scope>NUCLEOTIDE SEQUENCE</scope>
    <source>
        <strain evidence="3">K2</strain>
    </source>
</reference>
<sequence length="308" mass="34480">MTNVIVQPGMSGHKSFSGSVQYIGGYDGSCADDKNEDARNDNPIPMGLEVFEGINKLVAHQVVGSDEVWWSRMEFVVDDGAGRQLFDIKEIKTLNSWLQFLMGQSRPFYMKVIDSNSNNWIMELEHPASCPSPGMCPWASTEMTVRMPTGEVLGHIKHADRETFGSWLGPSTYFDIYNYEGNLIYKVKGPSGYPCECTRDKVAAFQIFKEGTQSEQVGQLTHTWRGPCGGMCSCCISEEPDFVSVQFEESLSAEDKALFLGLVFVVVNAFLLGNDVNIAKYESYSEPTKNHILFAMLRPCFFPMQCLE</sequence>
<dbReference type="PANTHER" id="PTHR23248:SF9">
    <property type="entry name" value="PHOSPHOLIPID SCRAMBLASE"/>
    <property type="match status" value="1"/>
</dbReference>
<keyword evidence="2" id="KW-0564">Palmitate</keyword>
<organism evidence="3 4">
    <name type="scientific">Acropora cervicornis</name>
    <name type="common">Staghorn coral</name>
    <dbReference type="NCBI Taxonomy" id="6130"/>
    <lineage>
        <taxon>Eukaryota</taxon>
        <taxon>Metazoa</taxon>
        <taxon>Cnidaria</taxon>
        <taxon>Anthozoa</taxon>
        <taxon>Hexacorallia</taxon>
        <taxon>Scleractinia</taxon>
        <taxon>Astrocoeniina</taxon>
        <taxon>Acroporidae</taxon>
        <taxon>Acropora</taxon>
    </lineage>
</organism>
<evidence type="ECO:0000256" key="2">
    <source>
        <dbReference type="RuleBase" id="RU363116"/>
    </source>
</evidence>
<dbReference type="InterPro" id="IPR005552">
    <property type="entry name" value="Scramblase"/>
</dbReference>
<gene>
    <name evidence="3" type="ORF">P5673_009301</name>
</gene>
<protein>
    <recommendedName>
        <fullName evidence="2">Phospholipid scramblase</fullName>
    </recommendedName>
</protein>
<comment type="similarity">
    <text evidence="1 2">Belongs to the phospholipid scramblase family.</text>
</comment>
<proteinExistence type="inferred from homology"/>
<dbReference type="PANTHER" id="PTHR23248">
    <property type="entry name" value="PHOSPHOLIPID SCRAMBLASE-RELATED"/>
    <property type="match status" value="1"/>
</dbReference>
<dbReference type="Pfam" id="PF03803">
    <property type="entry name" value="Scramblase"/>
    <property type="match status" value="1"/>
</dbReference>
<dbReference type="GO" id="GO:0017128">
    <property type="term" value="F:phospholipid scramblase activity"/>
    <property type="evidence" value="ECO:0007669"/>
    <property type="project" value="InterPro"/>
</dbReference>
<evidence type="ECO:0000313" key="4">
    <source>
        <dbReference type="Proteomes" id="UP001249851"/>
    </source>
</evidence>
<evidence type="ECO:0000256" key="1">
    <source>
        <dbReference type="ARBA" id="ARBA00005350"/>
    </source>
</evidence>
<dbReference type="GO" id="GO:0005886">
    <property type="term" value="C:plasma membrane"/>
    <property type="evidence" value="ECO:0007669"/>
    <property type="project" value="TreeGrafter"/>
</dbReference>
<keyword evidence="2" id="KW-0106">Calcium</keyword>
<dbReference type="EMBL" id="JARQWQ010000016">
    <property type="protein sequence ID" value="KAK2566642.1"/>
    <property type="molecule type" value="Genomic_DNA"/>
</dbReference>
<name>A0AAD9VA78_ACRCE</name>
<comment type="caution">
    <text evidence="3">The sequence shown here is derived from an EMBL/GenBank/DDBJ whole genome shotgun (WGS) entry which is preliminary data.</text>
</comment>
<keyword evidence="2" id="KW-0449">Lipoprotein</keyword>
<evidence type="ECO:0000313" key="3">
    <source>
        <dbReference type="EMBL" id="KAK2566642.1"/>
    </source>
</evidence>
<dbReference type="Proteomes" id="UP001249851">
    <property type="component" value="Unassembled WGS sequence"/>
</dbReference>
<reference evidence="3" key="1">
    <citation type="journal article" date="2023" name="G3 (Bethesda)">
        <title>Whole genome assembly and annotation of the endangered Caribbean coral Acropora cervicornis.</title>
        <authorList>
            <person name="Selwyn J.D."/>
            <person name="Vollmer S.V."/>
        </authorList>
    </citation>
    <scope>NUCLEOTIDE SEQUENCE</scope>
    <source>
        <strain evidence="3">K2</strain>
    </source>
</reference>
<dbReference type="AlphaFoldDB" id="A0AAD9VA78"/>
<comment type="cofactor">
    <cofactor evidence="2">
        <name>Ca(2+)</name>
        <dbReference type="ChEBI" id="CHEBI:29108"/>
    </cofactor>
</comment>
<accession>A0AAD9VA78</accession>
<keyword evidence="4" id="KW-1185">Reference proteome</keyword>
<comment type="function">
    <text evidence="2">May mediate accelerated ATP-independent bidirectional transbilayer migration of phospholipids upon binding calcium ions that results in a loss of phospholipid asymmetry in the plasma membrane.</text>
</comment>